<reference evidence="2" key="1">
    <citation type="submission" date="2021-03" db="EMBL/GenBank/DDBJ databases">
        <authorList>
            <person name="Li Z."/>
            <person name="Yang C."/>
        </authorList>
    </citation>
    <scope>NUCLEOTIDE SEQUENCE</scope>
    <source>
        <strain evidence="2">Dzin_1.0</strain>
        <tissue evidence="2">Leaf</tissue>
    </source>
</reference>
<comment type="caution">
    <text evidence="2">The sequence shown here is derived from an EMBL/GenBank/DDBJ whole genome shotgun (WGS) entry which is preliminary data.</text>
</comment>
<name>A0A9D5CXZ6_9LILI</name>
<organism evidence="2 3">
    <name type="scientific">Dioscorea zingiberensis</name>
    <dbReference type="NCBI Taxonomy" id="325984"/>
    <lineage>
        <taxon>Eukaryota</taxon>
        <taxon>Viridiplantae</taxon>
        <taxon>Streptophyta</taxon>
        <taxon>Embryophyta</taxon>
        <taxon>Tracheophyta</taxon>
        <taxon>Spermatophyta</taxon>
        <taxon>Magnoliopsida</taxon>
        <taxon>Liliopsida</taxon>
        <taxon>Dioscoreales</taxon>
        <taxon>Dioscoreaceae</taxon>
        <taxon>Dioscorea</taxon>
    </lineage>
</organism>
<keyword evidence="3" id="KW-1185">Reference proteome</keyword>
<evidence type="ECO:0000256" key="1">
    <source>
        <dbReference type="SAM" id="MobiDB-lite"/>
    </source>
</evidence>
<dbReference type="AlphaFoldDB" id="A0A9D5CXZ6"/>
<evidence type="ECO:0000313" key="2">
    <source>
        <dbReference type="EMBL" id="KAJ0981418.1"/>
    </source>
</evidence>
<proteinExistence type="predicted"/>
<evidence type="ECO:0000313" key="3">
    <source>
        <dbReference type="Proteomes" id="UP001085076"/>
    </source>
</evidence>
<feature type="region of interest" description="Disordered" evidence="1">
    <location>
        <begin position="97"/>
        <end position="126"/>
    </location>
</feature>
<dbReference type="Proteomes" id="UP001085076">
    <property type="component" value="Miscellaneous, Linkage group lg02"/>
</dbReference>
<feature type="compositionally biased region" description="Polar residues" evidence="1">
    <location>
        <begin position="99"/>
        <end position="112"/>
    </location>
</feature>
<dbReference type="EMBL" id="JAGGNH010000002">
    <property type="protein sequence ID" value="KAJ0981418.1"/>
    <property type="molecule type" value="Genomic_DNA"/>
</dbReference>
<accession>A0A9D5CXZ6</accession>
<sequence>MYVGVDIGGQADMKLIYGIRIAGMSLRTRKEDKRQDPEYLEFLEHLAKPIENLPIAEDQLERKEAERAGVKRLMVLMTWGSWTKLYFYTLMLKNKEGSMKSTPRSSDPQALSETTKEVKPVVKVKN</sequence>
<protein>
    <submittedName>
        <fullName evidence="2">Uncharacterized protein</fullName>
    </submittedName>
</protein>
<reference evidence="2" key="2">
    <citation type="journal article" date="2022" name="Hortic Res">
        <title>The genome of Dioscorea zingiberensis sheds light on the biosynthesis, origin and evolution of the medicinally important diosgenin saponins.</title>
        <authorList>
            <person name="Li Y."/>
            <person name="Tan C."/>
            <person name="Li Z."/>
            <person name="Guo J."/>
            <person name="Li S."/>
            <person name="Chen X."/>
            <person name="Wang C."/>
            <person name="Dai X."/>
            <person name="Yang H."/>
            <person name="Song W."/>
            <person name="Hou L."/>
            <person name="Xu J."/>
            <person name="Tong Z."/>
            <person name="Xu A."/>
            <person name="Yuan X."/>
            <person name="Wang W."/>
            <person name="Yang Q."/>
            <person name="Chen L."/>
            <person name="Sun Z."/>
            <person name="Wang K."/>
            <person name="Pan B."/>
            <person name="Chen J."/>
            <person name="Bao Y."/>
            <person name="Liu F."/>
            <person name="Qi X."/>
            <person name="Gang D.R."/>
            <person name="Wen J."/>
            <person name="Li J."/>
        </authorList>
    </citation>
    <scope>NUCLEOTIDE SEQUENCE</scope>
    <source>
        <strain evidence="2">Dzin_1.0</strain>
    </source>
</reference>
<gene>
    <name evidence="2" type="ORF">J5N97_009673</name>
</gene>
<dbReference type="OrthoDB" id="1743714at2759"/>